<organism evidence="1 2">
    <name type="scientific">Fulvivirga imtechensis AK7</name>
    <dbReference type="NCBI Taxonomy" id="1237149"/>
    <lineage>
        <taxon>Bacteria</taxon>
        <taxon>Pseudomonadati</taxon>
        <taxon>Bacteroidota</taxon>
        <taxon>Cytophagia</taxon>
        <taxon>Cytophagales</taxon>
        <taxon>Fulvivirgaceae</taxon>
        <taxon>Fulvivirga</taxon>
    </lineage>
</organism>
<evidence type="ECO:0008006" key="3">
    <source>
        <dbReference type="Google" id="ProtNLM"/>
    </source>
</evidence>
<gene>
    <name evidence="1" type="ORF">C900_05014</name>
</gene>
<protein>
    <recommendedName>
        <fullName evidence="3">DUF2867 domain-containing protein</fullName>
    </recommendedName>
</protein>
<evidence type="ECO:0000313" key="1">
    <source>
        <dbReference type="EMBL" id="ELR69482.1"/>
    </source>
</evidence>
<dbReference type="EMBL" id="AMZN01000072">
    <property type="protein sequence ID" value="ELR69482.1"/>
    <property type="molecule type" value="Genomic_DNA"/>
</dbReference>
<sequence length="180" mass="20933">MGIMLKEKYLPEANVSKTETVVVQAPVEVIYPLVETLDFSESKIIYWLFKLRGIPVPESLSLKGLEKIRFVKLEAVPNKEIILGLIGQFWTPAGDLRVFKAEEFTGFNNVDYAKATWSFELTPVNEKVTLLSTETRVLCMKEETRRKFRIYWMLIQPFSSWVRREILHCIRKRAEEGKCA</sequence>
<dbReference type="eggNOG" id="ENOG50336H4">
    <property type="taxonomic scope" value="Bacteria"/>
</dbReference>
<name>L8JQ23_9BACT</name>
<comment type="caution">
    <text evidence="1">The sequence shown here is derived from an EMBL/GenBank/DDBJ whole genome shotgun (WGS) entry which is preliminary data.</text>
</comment>
<proteinExistence type="predicted"/>
<dbReference type="AlphaFoldDB" id="L8JQ23"/>
<evidence type="ECO:0000313" key="2">
    <source>
        <dbReference type="Proteomes" id="UP000011135"/>
    </source>
</evidence>
<dbReference type="STRING" id="1237149.C900_05014"/>
<reference evidence="1 2" key="1">
    <citation type="submission" date="2012-12" db="EMBL/GenBank/DDBJ databases">
        <title>Genome assembly of Fulvivirga imtechensis AK7.</title>
        <authorList>
            <person name="Nupur N."/>
            <person name="Khatri I."/>
            <person name="Kumar R."/>
            <person name="Subramanian S."/>
            <person name="Pinnaka A."/>
        </authorList>
    </citation>
    <scope>NUCLEOTIDE SEQUENCE [LARGE SCALE GENOMIC DNA]</scope>
    <source>
        <strain evidence="1 2">AK7</strain>
    </source>
</reference>
<keyword evidence="2" id="KW-1185">Reference proteome</keyword>
<accession>L8JQ23</accession>
<dbReference type="Proteomes" id="UP000011135">
    <property type="component" value="Unassembled WGS sequence"/>
</dbReference>